<dbReference type="CDD" id="cd00146">
    <property type="entry name" value="PKD"/>
    <property type="match status" value="1"/>
</dbReference>
<evidence type="ECO:0000313" key="5">
    <source>
        <dbReference type="Proteomes" id="UP001284601"/>
    </source>
</evidence>
<evidence type="ECO:0000256" key="1">
    <source>
        <dbReference type="SAM" id="MobiDB-lite"/>
    </source>
</evidence>
<dbReference type="InterPro" id="IPR013783">
    <property type="entry name" value="Ig-like_fold"/>
</dbReference>
<evidence type="ECO:0000259" key="3">
    <source>
        <dbReference type="PROSITE" id="PS50093"/>
    </source>
</evidence>
<dbReference type="Proteomes" id="UP001284601">
    <property type="component" value="Unassembled WGS sequence"/>
</dbReference>
<accession>A0ABU4HSG9</accession>
<feature type="domain" description="PKD" evidence="3">
    <location>
        <begin position="455"/>
        <end position="545"/>
    </location>
</feature>
<keyword evidence="5" id="KW-1185">Reference proteome</keyword>
<gene>
    <name evidence="4" type="ORF">R7226_18045</name>
</gene>
<protein>
    <submittedName>
        <fullName evidence="4">PKD domain-containing protein</fullName>
    </submittedName>
</protein>
<dbReference type="Gene3D" id="3.30.10.20">
    <property type="match status" value="1"/>
</dbReference>
<keyword evidence="2" id="KW-0732">Signal</keyword>
<comment type="caution">
    <text evidence="4">The sequence shown here is derived from an EMBL/GenBank/DDBJ whole genome shotgun (WGS) entry which is preliminary data.</text>
</comment>
<dbReference type="InterPro" id="IPR035986">
    <property type="entry name" value="PKD_dom_sf"/>
</dbReference>
<evidence type="ECO:0000313" key="4">
    <source>
        <dbReference type="EMBL" id="MDW5596256.1"/>
    </source>
</evidence>
<reference evidence="5" key="1">
    <citation type="submission" date="2023-07" db="EMBL/GenBank/DDBJ databases">
        <title>Conexibacter stalactiti sp. nov., isolated from stalactites in a lava cave and emended description of the genus Conexibacter.</title>
        <authorList>
            <person name="Lee S.D."/>
        </authorList>
    </citation>
    <scope>NUCLEOTIDE SEQUENCE [LARGE SCALE GENOMIC DNA]</scope>
    <source>
        <strain evidence="5">KCTC 39840</strain>
    </source>
</reference>
<dbReference type="SMART" id="SM00089">
    <property type="entry name" value="PKD"/>
    <property type="match status" value="1"/>
</dbReference>
<feature type="region of interest" description="Disordered" evidence="1">
    <location>
        <begin position="178"/>
        <end position="208"/>
    </location>
</feature>
<sequence>MVGKFGPGRRARRRAWVGAAVAASALLAMSGSAAAEWLPPHDLSPEGNSYSPKLVTGPDGVVHAFWDRDGLYTGGIETSDHIPGEGWSEPVRLSANGSETYPVLPGIDAAGNLSAFWGESNGGLLTLQSVTRPNGGQWTAPALVTGPFAAGGMSDTTVAQGRDGTAIALWTEPVSGSPAAPLHSSVRSPGGDWSAPTVISDPTRRGNSPMAVMDREGNATAIWYQTPGSNDLFTSSRPAGGTWSQPERLSIKDWVGAYVLTVADDGTLLAAWRAREPSLRNTIAVGIRRPGGSWTVYEGIDGGTALGHNADSPAVAIGPDGEMTVTWTRQMTGDWYRIQTSTRPAGSDAWSAPETLSADGRNAFEARVAYSPDGTVHAAWRRRNDVNYIVQAVERAPDGSWSEPANLSAASTANLELSGISFAFDADGDPVVSWYRSDGVVGRRMQTTTDDTHGPRLDEVTVPESATTGERLSFSVAQPVDTWSEVAETTWSFGDSDRAPEPGITAEHTFAAAGSYEVTVTSTDTLGNRSEETRTVTVTAPSRREDPPVIDPPVITPPSVMPPVVTPPAVVPPRPAPPAAGKPSARAFAGCRVPKLTGLTLPAARRRLRAAHCRLGKVRSVATTRRGPARIVRASRRAGARLRRGAKVDVTLARRSGRRK</sequence>
<dbReference type="InterPro" id="IPR022409">
    <property type="entry name" value="PKD/Chitinase_dom"/>
</dbReference>
<feature type="signal peptide" evidence="2">
    <location>
        <begin position="1"/>
        <end position="35"/>
    </location>
</feature>
<reference evidence="4 5" key="2">
    <citation type="submission" date="2023-10" db="EMBL/GenBank/DDBJ databases">
        <authorList>
            <person name="Han X.F."/>
        </authorList>
    </citation>
    <scope>NUCLEOTIDE SEQUENCE [LARGE SCALE GENOMIC DNA]</scope>
    <source>
        <strain evidence="4 5">KCTC 39840</strain>
    </source>
</reference>
<dbReference type="SUPFAM" id="SSF49299">
    <property type="entry name" value="PKD domain"/>
    <property type="match status" value="1"/>
</dbReference>
<dbReference type="Gene3D" id="2.60.40.10">
    <property type="entry name" value="Immunoglobulins"/>
    <property type="match status" value="1"/>
</dbReference>
<dbReference type="Pfam" id="PF18911">
    <property type="entry name" value="PKD_4"/>
    <property type="match status" value="1"/>
</dbReference>
<dbReference type="InterPro" id="IPR000601">
    <property type="entry name" value="PKD_dom"/>
</dbReference>
<dbReference type="EMBL" id="JAWSTH010000051">
    <property type="protein sequence ID" value="MDW5596256.1"/>
    <property type="molecule type" value="Genomic_DNA"/>
</dbReference>
<dbReference type="RefSeq" id="WP_318598637.1">
    <property type="nucleotide sequence ID" value="NZ_JAWSTH010000051.1"/>
</dbReference>
<name>A0ABU4HSG9_9ACTN</name>
<organism evidence="4 5">
    <name type="scientific">Conexibacter stalactiti</name>
    <dbReference type="NCBI Taxonomy" id="1940611"/>
    <lineage>
        <taxon>Bacteria</taxon>
        <taxon>Bacillati</taxon>
        <taxon>Actinomycetota</taxon>
        <taxon>Thermoleophilia</taxon>
        <taxon>Solirubrobacterales</taxon>
        <taxon>Conexibacteraceae</taxon>
        <taxon>Conexibacter</taxon>
    </lineage>
</organism>
<evidence type="ECO:0000256" key="2">
    <source>
        <dbReference type="SAM" id="SignalP"/>
    </source>
</evidence>
<feature type="chain" id="PRO_5047180087" evidence="2">
    <location>
        <begin position="36"/>
        <end position="660"/>
    </location>
</feature>
<dbReference type="SUPFAM" id="SSF89372">
    <property type="entry name" value="Fucose-specific lectin"/>
    <property type="match status" value="1"/>
</dbReference>
<dbReference type="PROSITE" id="PS50093">
    <property type="entry name" value="PKD"/>
    <property type="match status" value="1"/>
</dbReference>
<proteinExistence type="predicted"/>